<dbReference type="HOGENOM" id="CLU_2364316_0_0_1"/>
<protein>
    <submittedName>
        <fullName evidence="1">Uncharacterized protein</fullName>
    </submittedName>
</protein>
<evidence type="ECO:0000313" key="2">
    <source>
        <dbReference type="Proteomes" id="UP000009168"/>
    </source>
</evidence>
<sequence length="96" mass="11171">MSAQTFQKLQKSNPLQSMKKCGLVQEEEGNNFQKNFFSLKKQSNQCKEQQCLKDRLKVCTGELKDEIEKFDDLCSTGMISSAYCEECEKIMEYYQS</sequence>
<reference evidence="2" key="1">
    <citation type="journal article" date="2006" name="PLoS Biol.">
        <title>Macronuclear genome sequence of the ciliate Tetrahymena thermophila, a model eukaryote.</title>
        <authorList>
            <person name="Eisen J.A."/>
            <person name="Coyne R.S."/>
            <person name="Wu M."/>
            <person name="Wu D."/>
            <person name="Thiagarajan M."/>
            <person name="Wortman J.R."/>
            <person name="Badger J.H."/>
            <person name="Ren Q."/>
            <person name="Amedeo P."/>
            <person name="Jones K.M."/>
            <person name="Tallon L.J."/>
            <person name="Delcher A.L."/>
            <person name="Salzberg S.L."/>
            <person name="Silva J.C."/>
            <person name="Haas B.J."/>
            <person name="Majoros W.H."/>
            <person name="Farzad M."/>
            <person name="Carlton J.M."/>
            <person name="Smith R.K. Jr."/>
            <person name="Garg J."/>
            <person name="Pearlman R.E."/>
            <person name="Karrer K.M."/>
            <person name="Sun L."/>
            <person name="Manning G."/>
            <person name="Elde N.C."/>
            <person name="Turkewitz A.P."/>
            <person name="Asai D.J."/>
            <person name="Wilkes D.E."/>
            <person name="Wang Y."/>
            <person name="Cai H."/>
            <person name="Collins K."/>
            <person name="Stewart B.A."/>
            <person name="Lee S.R."/>
            <person name="Wilamowska K."/>
            <person name="Weinberg Z."/>
            <person name="Ruzzo W.L."/>
            <person name="Wloga D."/>
            <person name="Gaertig J."/>
            <person name="Frankel J."/>
            <person name="Tsao C.-C."/>
            <person name="Gorovsky M.A."/>
            <person name="Keeling P.J."/>
            <person name="Waller R.F."/>
            <person name="Patron N.J."/>
            <person name="Cherry J.M."/>
            <person name="Stover N.A."/>
            <person name="Krieger C.J."/>
            <person name="del Toro C."/>
            <person name="Ryder H.F."/>
            <person name="Williamson S.C."/>
            <person name="Barbeau R.A."/>
            <person name="Hamilton E.P."/>
            <person name="Orias E."/>
        </authorList>
    </citation>
    <scope>NUCLEOTIDE SEQUENCE [LARGE SCALE GENOMIC DNA]</scope>
    <source>
        <strain evidence="2">SB210</strain>
    </source>
</reference>
<dbReference type="RefSeq" id="XP_001016514.3">
    <property type="nucleotide sequence ID" value="XM_001016514.4"/>
</dbReference>
<dbReference type="KEGG" id="tet:TTHERM_00188380"/>
<dbReference type="GeneID" id="7831347"/>
<dbReference type="AlphaFoldDB" id="I7M1F8"/>
<dbReference type="EMBL" id="GG662693">
    <property type="protein sequence ID" value="EAR96269.3"/>
    <property type="molecule type" value="Genomic_DNA"/>
</dbReference>
<keyword evidence="2" id="KW-1185">Reference proteome</keyword>
<dbReference type="InParanoid" id="I7M1F8"/>
<name>I7M1F8_TETTS</name>
<accession>I7M1F8</accession>
<gene>
    <name evidence="1" type="ORF">TTHERM_00188380</name>
</gene>
<dbReference type="Proteomes" id="UP000009168">
    <property type="component" value="Unassembled WGS sequence"/>
</dbReference>
<organism evidence="1 2">
    <name type="scientific">Tetrahymena thermophila (strain SB210)</name>
    <dbReference type="NCBI Taxonomy" id="312017"/>
    <lineage>
        <taxon>Eukaryota</taxon>
        <taxon>Sar</taxon>
        <taxon>Alveolata</taxon>
        <taxon>Ciliophora</taxon>
        <taxon>Intramacronucleata</taxon>
        <taxon>Oligohymenophorea</taxon>
        <taxon>Hymenostomatida</taxon>
        <taxon>Tetrahymenina</taxon>
        <taxon>Tetrahymenidae</taxon>
        <taxon>Tetrahymena</taxon>
    </lineage>
</organism>
<evidence type="ECO:0000313" key="1">
    <source>
        <dbReference type="EMBL" id="EAR96269.3"/>
    </source>
</evidence>
<proteinExistence type="predicted"/>